<evidence type="ECO:0000256" key="8">
    <source>
        <dbReference type="ARBA" id="ARBA00023329"/>
    </source>
</evidence>
<dbReference type="Gene3D" id="1.20.58.150">
    <property type="entry name" value="ANTH domain"/>
    <property type="match status" value="1"/>
</dbReference>
<dbReference type="Pfam" id="PF07651">
    <property type="entry name" value="ANTH"/>
    <property type="match status" value="1"/>
</dbReference>
<dbReference type="GO" id="GO:0048268">
    <property type="term" value="P:clathrin coat assembly"/>
    <property type="evidence" value="ECO:0007669"/>
    <property type="project" value="InterPro"/>
</dbReference>
<keyword evidence="6" id="KW-0472">Membrane</keyword>
<dbReference type="AlphaFoldDB" id="A0A1D1Y0T7"/>
<evidence type="ECO:0000256" key="5">
    <source>
        <dbReference type="ARBA" id="ARBA00023034"/>
    </source>
</evidence>
<evidence type="ECO:0000313" key="11">
    <source>
        <dbReference type="EMBL" id="JAT48263.1"/>
    </source>
</evidence>
<dbReference type="PANTHER" id="PTHR22951">
    <property type="entry name" value="CLATHRIN ASSEMBLY PROTEIN"/>
    <property type="match status" value="1"/>
</dbReference>
<name>A0A1D1Y0T7_9ARAE</name>
<dbReference type="InterPro" id="IPR011417">
    <property type="entry name" value="ANTH_dom"/>
</dbReference>
<keyword evidence="4" id="KW-0254">Endocytosis</keyword>
<dbReference type="FunFam" id="1.20.58.150:FF:000006">
    <property type="entry name" value="putative clathrin assembly protein At5g35200"/>
    <property type="match status" value="1"/>
</dbReference>
<dbReference type="GO" id="GO:0006900">
    <property type="term" value="P:vesicle budding from membrane"/>
    <property type="evidence" value="ECO:0007669"/>
    <property type="project" value="TreeGrafter"/>
</dbReference>
<evidence type="ECO:0000256" key="3">
    <source>
        <dbReference type="ARBA" id="ARBA00004600"/>
    </source>
</evidence>
<dbReference type="PROSITE" id="PS50942">
    <property type="entry name" value="ENTH"/>
    <property type="match status" value="1"/>
</dbReference>
<evidence type="ECO:0000256" key="1">
    <source>
        <dbReference type="ARBA" id="ARBA00004132"/>
    </source>
</evidence>
<dbReference type="CDD" id="cd03564">
    <property type="entry name" value="ANTH_N"/>
    <property type="match status" value="1"/>
</dbReference>
<dbReference type="GO" id="GO:0032050">
    <property type="term" value="F:clathrin heavy chain binding"/>
    <property type="evidence" value="ECO:0007669"/>
    <property type="project" value="TreeGrafter"/>
</dbReference>
<dbReference type="SUPFAM" id="SSF89009">
    <property type="entry name" value="GAT-like domain"/>
    <property type="match status" value="1"/>
</dbReference>
<dbReference type="GO" id="GO:0005794">
    <property type="term" value="C:Golgi apparatus"/>
    <property type="evidence" value="ECO:0007669"/>
    <property type="project" value="UniProtKB-SubCell"/>
</dbReference>
<protein>
    <submittedName>
        <fullName evidence="11">Putative clathrin assembly protein At5g35200</fullName>
    </submittedName>
</protein>
<keyword evidence="7" id="KW-0168">Coated pit</keyword>
<dbReference type="GO" id="GO:0072583">
    <property type="term" value="P:clathrin-dependent endocytosis"/>
    <property type="evidence" value="ECO:0007669"/>
    <property type="project" value="InterPro"/>
</dbReference>
<dbReference type="EMBL" id="GDJX01019673">
    <property type="protein sequence ID" value="JAT48263.1"/>
    <property type="molecule type" value="Transcribed_RNA"/>
</dbReference>
<evidence type="ECO:0000259" key="10">
    <source>
        <dbReference type="PROSITE" id="PS50942"/>
    </source>
</evidence>
<dbReference type="GO" id="GO:0005545">
    <property type="term" value="F:1-phosphatidylinositol binding"/>
    <property type="evidence" value="ECO:0007669"/>
    <property type="project" value="InterPro"/>
</dbReference>
<evidence type="ECO:0000256" key="7">
    <source>
        <dbReference type="ARBA" id="ARBA00023176"/>
    </source>
</evidence>
<dbReference type="InterPro" id="IPR045192">
    <property type="entry name" value="AP180-like"/>
</dbReference>
<evidence type="ECO:0000256" key="9">
    <source>
        <dbReference type="SAM" id="MobiDB-lite"/>
    </source>
</evidence>
<dbReference type="InterPro" id="IPR048050">
    <property type="entry name" value="ANTH_N_plant"/>
</dbReference>
<dbReference type="Gene3D" id="1.25.40.90">
    <property type="match status" value="1"/>
</dbReference>
<evidence type="ECO:0000256" key="4">
    <source>
        <dbReference type="ARBA" id="ARBA00022583"/>
    </source>
</evidence>
<dbReference type="PANTHER" id="PTHR22951:SF32">
    <property type="entry name" value="OS06G0175500 PROTEIN"/>
    <property type="match status" value="1"/>
</dbReference>
<evidence type="ECO:0000256" key="6">
    <source>
        <dbReference type="ARBA" id="ARBA00023136"/>
    </source>
</evidence>
<dbReference type="GO" id="GO:0030136">
    <property type="term" value="C:clathrin-coated vesicle"/>
    <property type="evidence" value="ECO:0007669"/>
    <property type="project" value="UniProtKB-SubCell"/>
</dbReference>
<reference evidence="11" key="1">
    <citation type="submission" date="2015-07" db="EMBL/GenBank/DDBJ databases">
        <title>Transcriptome Assembly of Anthurium amnicola.</title>
        <authorList>
            <person name="Suzuki J."/>
        </authorList>
    </citation>
    <scope>NUCLEOTIDE SEQUENCE</scope>
</reference>
<sequence length="541" mass="59563">MMAGNGGTQQSLRKAFGALKDSTKVGLAKVNSEYKELDVAIVKATNHDEQIAKEKHIRTIFDAVSAARPRADVAYCINSLARRLAKTHNWAVALKTLIVLHRASREVDPTFRGELINFTSSRCHILNLSHFKDDSSLNAWDYSAWVRTYALYLEEQLECFRILKYDVETEQSRTKELDTVDLFEHLPALQQLLFRLLACQPEGAAMYNNVIQYALSFVASESVKIYAAIDDGILNLVNKFFDMQRHDAIRALEIYRKAGHQAERLSEFYEICKGLNLGLSDKFTKIKQPPETFVTAMEEYVKEAPRPLMLPRSVVDGETGKAAEVAVAIEDKKVEDDDGIPEPMAVPSEPPGVGLETDEAPVDSPLTDLLGLDNSSQDSAKLEEKNALALAIRTDENPSGSAGSVNLAGETTGWELALVSAPSTSGSSTVESKLAGGLDKLTLDSLYDDAVSRRSNQHGSYHVGQLAPNPFEAVQYSDDPFYASNNIVPPAGVQMAAMAQQQAHMRQQQMMEKDTTNPFGDPHGGMGLPPHQPQNPYTGYI</sequence>
<dbReference type="SMART" id="SM00273">
    <property type="entry name" value="ENTH"/>
    <property type="match status" value="1"/>
</dbReference>
<keyword evidence="5" id="KW-0333">Golgi apparatus</keyword>
<dbReference type="FunFam" id="1.25.40.90:FF:000005">
    <property type="entry name" value="Clathrin assembly protein AP180"/>
    <property type="match status" value="1"/>
</dbReference>
<dbReference type="GO" id="GO:0005546">
    <property type="term" value="F:phosphatidylinositol-4,5-bisphosphate binding"/>
    <property type="evidence" value="ECO:0007669"/>
    <property type="project" value="TreeGrafter"/>
</dbReference>
<evidence type="ECO:0000256" key="2">
    <source>
        <dbReference type="ARBA" id="ARBA00004555"/>
    </source>
</evidence>
<proteinExistence type="predicted"/>
<dbReference type="InterPro" id="IPR013809">
    <property type="entry name" value="ENTH"/>
</dbReference>
<keyword evidence="8" id="KW-0968">Cytoplasmic vesicle</keyword>
<feature type="domain" description="ENTH" evidence="10">
    <location>
        <begin position="29"/>
        <end position="167"/>
    </location>
</feature>
<organism evidence="11">
    <name type="scientific">Anthurium amnicola</name>
    <dbReference type="NCBI Taxonomy" id="1678845"/>
    <lineage>
        <taxon>Eukaryota</taxon>
        <taxon>Viridiplantae</taxon>
        <taxon>Streptophyta</taxon>
        <taxon>Embryophyta</taxon>
        <taxon>Tracheophyta</taxon>
        <taxon>Spermatophyta</taxon>
        <taxon>Magnoliopsida</taxon>
        <taxon>Liliopsida</taxon>
        <taxon>Araceae</taxon>
        <taxon>Pothoideae</taxon>
        <taxon>Potheae</taxon>
        <taxon>Anthurium</taxon>
    </lineage>
</organism>
<dbReference type="GO" id="GO:0000149">
    <property type="term" value="F:SNARE binding"/>
    <property type="evidence" value="ECO:0007669"/>
    <property type="project" value="TreeGrafter"/>
</dbReference>
<accession>A0A1D1Y0T7</accession>
<dbReference type="InterPro" id="IPR014712">
    <property type="entry name" value="ANTH_dom_sf"/>
</dbReference>
<comment type="subcellular location">
    <subcellularLocation>
        <location evidence="1">Cytoplasmic vesicle</location>
        <location evidence="1">Clathrin-coated vesicle</location>
    </subcellularLocation>
    <subcellularLocation>
        <location evidence="2">Golgi apparatus</location>
    </subcellularLocation>
    <subcellularLocation>
        <location evidence="3">Membrane</location>
        <location evidence="3">Clathrin-coated pit</location>
    </subcellularLocation>
</comment>
<gene>
    <name evidence="11" type="primary">At5g35200_7</name>
    <name evidence="11" type="ORF">g.36418</name>
</gene>
<dbReference type="SUPFAM" id="SSF48464">
    <property type="entry name" value="ENTH/VHS domain"/>
    <property type="match status" value="1"/>
</dbReference>
<dbReference type="InterPro" id="IPR008942">
    <property type="entry name" value="ENTH_VHS"/>
</dbReference>
<dbReference type="GO" id="GO:0005905">
    <property type="term" value="C:clathrin-coated pit"/>
    <property type="evidence" value="ECO:0007669"/>
    <property type="project" value="UniProtKB-SubCell"/>
</dbReference>
<feature type="region of interest" description="Disordered" evidence="9">
    <location>
        <begin position="336"/>
        <end position="357"/>
    </location>
</feature>